<dbReference type="AlphaFoldDB" id="A0AA41WWE5"/>
<comment type="caution">
    <text evidence="2">The sequence shown here is derived from an EMBL/GenBank/DDBJ whole genome shotgun (WGS) entry which is preliminary data.</text>
</comment>
<proteinExistence type="predicted"/>
<dbReference type="Proteomes" id="UP001162793">
    <property type="component" value="Unassembled WGS sequence"/>
</dbReference>
<name>A0AA41WWE5_9RALS</name>
<gene>
    <name evidence="2" type="ORF">NKG59_26160</name>
</gene>
<organism evidence="2 3">
    <name type="scientific">Ralstonia chuxiongensis</name>
    <dbReference type="NCBI Taxonomy" id="2957504"/>
    <lineage>
        <taxon>Bacteria</taxon>
        <taxon>Pseudomonadati</taxon>
        <taxon>Pseudomonadota</taxon>
        <taxon>Betaproteobacteria</taxon>
        <taxon>Burkholderiales</taxon>
        <taxon>Burkholderiaceae</taxon>
        <taxon>Ralstonia</taxon>
    </lineage>
</organism>
<evidence type="ECO:0000256" key="1">
    <source>
        <dbReference type="SAM" id="MobiDB-lite"/>
    </source>
</evidence>
<sequence>MSFQQEIRINPRTQAEIDAERAEAALHQPTLSYAQVTAAAAKRIENLAAASVGGGVGAVYQERAVGAYLMWHDLTKGTHSSADNERLSRLAGMPEPLK</sequence>
<accession>A0AA41WWE5</accession>
<evidence type="ECO:0000313" key="3">
    <source>
        <dbReference type="Proteomes" id="UP001162793"/>
    </source>
</evidence>
<protein>
    <submittedName>
        <fullName evidence="2">Uncharacterized protein</fullName>
    </submittedName>
</protein>
<dbReference type="EMBL" id="JAMYWC010000015">
    <property type="protein sequence ID" value="MCP1175866.1"/>
    <property type="molecule type" value="Genomic_DNA"/>
</dbReference>
<feature type="region of interest" description="Disordered" evidence="1">
    <location>
        <begin position="78"/>
        <end position="98"/>
    </location>
</feature>
<reference evidence="3" key="1">
    <citation type="journal article" date="2023" name="Front. Microbiol.">
        <title>Ralstonia chuxiongensis sp. nov., Ralstonia mojiangensis sp. nov., and Ralstonia soli sp. nov., isolated from tobacco fields, are three novel species in the family Burkholderiaceae.</title>
        <authorList>
            <person name="Lu C.H."/>
            <person name="Zhang Y.Y."/>
            <person name="Jiang N."/>
            <person name="Chen W."/>
            <person name="Shao X."/>
            <person name="Zhao Z.M."/>
            <person name="Lu W.L."/>
            <person name="Hu X."/>
            <person name="Xi Y.X."/>
            <person name="Zou S.Y."/>
            <person name="Wei Q.J."/>
            <person name="Lin Z.L."/>
            <person name="Gong L."/>
            <person name="Gai X.T."/>
            <person name="Zhang L.Q."/>
            <person name="Li J.Y."/>
            <person name="Jin Y."/>
            <person name="Xia Z.Y."/>
        </authorList>
    </citation>
    <scope>NUCLEOTIDE SEQUENCE [LARGE SCALE GENOMIC DNA]</scope>
    <source>
        <strain evidence="3">21YRMH01-3</strain>
    </source>
</reference>
<dbReference type="RefSeq" id="WP_253543144.1">
    <property type="nucleotide sequence ID" value="NZ_JAMYWC010000015.1"/>
</dbReference>
<evidence type="ECO:0000313" key="2">
    <source>
        <dbReference type="EMBL" id="MCP1175866.1"/>
    </source>
</evidence>
<keyword evidence="3" id="KW-1185">Reference proteome</keyword>